<dbReference type="SMART" id="SM00387">
    <property type="entry name" value="HATPase_c"/>
    <property type="match status" value="1"/>
</dbReference>
<dbReference type="Gene3D" id="3.30.450.20">
    <property type="entry name" value="PAS domain"/>
    <property type="match status" value="2"/>
</dbReference>
<dbReference type="SMART" id="SM00388">
    <property type="entry name" value="HisKA"/>
    <property type="match status" value="1"/>
</dbReference>
<dbReference type="Pfam" id="PF00512">
    <property type="entry name" value="HisKA"/>
    <property type="match status" value="1"/>
</dbReference>
<dbReference type="InterPro" id="IPR013656">
    <property type="entry name" value="PAS_4"/>
</dbReference>
<dbReference type="PANTHER" id="PTHR45339">
    <property type="entry name" value="HYBRID SIGNAL TRANSDUCTION HISTIDINE KINASE J"/>
    <property type="match status" value="1"/>
</dbReference>
<feature type="non-terminal residue" evidence="11">
    <location>
        <position position="535"/>
    </location>
</feature>
<dbReference type="FunFam" id="1.10.287.130:FF:000002">
    <property type="entry name" value="Two-component osmosensing histidine kinase"/>
    <property type="match status" value="1"/>
</dbReference>
<accession>A0A928VVE5</accession>
<dbReference type="InterPro" id="IPR001610">
    <property type="entry name" value="PAC"/>
</dbReference>
<dbReference type="PANTHER" id="PTHR45339:SF1">
    <property type="entry name" value="HYBRID SIGNAL TRANSDUCTION HISTIDINE KINASE J"/>
    <property type="match status" value="1"/>
</dbReference>
<dbReference type="PROSITE" id="PS50109">
    <property type="entry name" value="HIS_KIN"/>
    <property type="match status" value="1"/>
</dbReference>
<dbReference type="Pfam" id="PF08447">
    <property type="entry name" value="PAS_3"/>
    <property type="match status" value="1"/>
</dbReference>
<gene>
    <name evidence="11" type="ORF">IQ235_05410</name>
</gene>
<dbReference type="InterPro" id="IPR035965">
    <property type="entry name" value="PAS-like_dom_sf"/>
</dbReference>
<dbReference type="InterPro" id="IPR036097">
    <property type="entry name" value="HisK_dim/P_sf"/>
</dbReference>
<evidence type="ECO:0000256" key="7">
    <source>
        <dbReference type="ARBA" id="ARBA00022840"/>
    </source>
</evidence>
<dbReference type="InterPro" id="IPR003661">
    <property type="entry name" value="HisK_dim/P_dom"/>
</dbReference>
<dbReference type="Gene3D" id="3.30.565.10">
    <property type="entry name" value="Histidine kinase-like ATPase, C-terminal domain"/>
    <property type="match status" value="1"/>
</dbReference>
<proteinExistence type="predicted"/>
<dbReference type="PROSITE" id="PS50113">
    <property type="entry name" value="PAC"/>
    <property type="match status" value="1"/>
</dbReference>
<evidence type="ECO:0000256" key="2">
    <source>
        <dbReference type="ARBA" id="ARBA00012438"/>
    </source>
</evidence>
<dbReference type="SMART" id="SM00091">
    <property type="entry name" value="PAS"/>
    <property type="match status" value="2"/>
</dbReference>
<dbReference type="InterPro" id="IPR000014">
    <property type="entry name" value="PAS"/>
</dbReference>
<dbReference type="InterPro" id="IPR003594">
    <property type="entry name" value="HATPase_dom"/>
</dbReference>
<dbReference type="SMART" id="SM00086">
    <property type="entry name" value="PAC"/>
    <property type="match status" value="1"/>
</dbReference>
<evidence type="ECO:0000259" key="9">
    <source>
        <dbReference type="PROSITE" id="PS50109"/>
    </source>
</evidence>
<dbReference type="InterPro" id="IPR013655">
    <property type="entry name" value="PAS_fold_3"/>
</dbReference>
<dbReference type="AlphaFoldDB" id="A0A928VVE5"/>
<feature type="domain" description="PAC" evidence="10">
    <location>
        <begin position="117"/>
        <end position="169"/>
    </location>
</feature>
<organism evidence="11 12">
    <name type="scientific">Zarconia navalis LEGE 11467</name>
    <dbReference type="NCBI Taxonomy" id="1828826"/>
    <lineage>
        <taxon>Bacteria</taxon>
        <taxon>Bacillati</taxon>
        <taxon>Cyanobacteriota</taxon>
        <taxon>Cyanophyceae</taxon>
        <taxon>Oscillatoriophycideae</taxon>
        <taxon>Oscillatoriales</taxon>
        <taxon>Oscillatoriales incertae sedis</taxon>
        <taxon>Zarconia</taxon>
        <taxon>Zarconia navalis</taxon>
    </lineage>
</organism>
<dbReference type="EMBL" id="JADEXN010000066">
    <property type="protein sequence ID" value="MBE9040229.1"/>
    <property type="molecule type" value="Genomic_DNA"/>
</dbReference>
<dbReference type="CDD" id="cd00082">
    <property type="entry name" value="HisKA"/>
    <property type="match status" value="1"/>
</dbReference>
<evidence type="ECO:0000313" key="11">
    <source>
        <dbReference type="EMBL" id="MBE9040229.1"/>
    </source>
</evidence>
<dbReference type="GO" id="GO:0000155">
    <property type="term" value="F:phosphorelay sensor kinase activity"/>
    <property type="evidence" value="ECO:0007669"/>
    <property type="project" value="InterPro"/>
</dbReference>
<keyword evidence="12" id="KW-1185">Reference proteome</keyword>
<name>A0A928VVE5_9CYAN</name>
<dbReference type="Gene3D" id="1.10.287.130">
    <property type="match status" value="1"/>
</dbReference>
<dbReference type="Proteomes" id="UP000621799">
    <property type="component" value="Unassembled WGS sequence"/>
</dbReference>
<reference evidence="11" key="1">
    <citation type="submission" date="2020-10" db="EMBL/GenBank/DDBJ databases">
        <authorList>
            <person name="Castelo-Branco R."/>
            <person name="Eusebio N."/>
            <person name="Adriana R."/>
            <person name="Vieira A."/>
            <person name="Brugerolle De Fraissinette N."/>
            <person name="Rezende De Castro R."/>
            <person name="Schneider M.P."/>
            <person name="Vasconcelos V."/>
            <person name="Leao P.N."/>
        </authorList>
    </citation>
    <scope>NUCLEOTIDE SEQUENCE</scope>
    <source>
        <strain evidence="11">LEGE 11467</strain>
    </source>
</reference>
<keyword evidence="8" id="KW-0902">Two-component regulatory system</keyword>
<dbReference type="EC" id="2.7.13.3" evidence="2"/>
<dbReference type="Pfam" id="PF02518">
    <property type="entry name" value="HATPase_c"/>
    <property type="match status" value="1"/>
</dbReference>
<sequence>MAVFSKSPLSESTLGAMSAIADGIALGINRKQAEDALRVNQQQLKSILGSLRDAVWSISVKKFDIVYLNPAVEIVYHRPISEFLENPNLWWEAIYPPDRARIERIWQSIRAGESVGWDLEYRIALPSGEIRSVRDRAHLVYDAEGQPLRVDSIVTDITQRQQYEAALERERQQLRQIVTHAPVAMAMLDTQMCYLAYSNQWLTDYHLEDFDLIGRSHYEIFPDLSRQWQEIYQRALQGEILSQNEEKFELADGTFRYVRWVVQPWYVSSQRLFPNETLAEGFSSDRLQPGAIDAATIDRNDVEIGGIAIVTQAIDEWVEAREAALESTRLKSQFLANMSHEIRTPMNGVIGMTDLLLKTPLSSQQKDFVKTLQTSGKNLLILINDILDFSKLEAGEMRLEALEFDLNTCLEDAIDSLSIQATAKGIEPIAIVDERVPTALKGDDSRLRQVLMNLVGNAIKFTEDGEVTIRVSRAKDDRSAENSSNGDRSQVMLYFEVIDTGIGIGLEGQNKLFQSFSQVDASTTRKYGGTGLVLV</sequence>
<dbReference type="InterPro" id="IPR036890">
    <property type="entry name" value="HATPase_C_sf"/>
</dbReference>
<comment type="catalytic activity">
    <reaction evidence="1">
        <text>ATP + protein L-histidine = ADP + protein N-phospho-L-histidine.</text>
        <dbReference type="EC" id="2.7.13.3"/>
    </reaction>
</comment>
<keyword evidence="3" id="KW-0597">Phosphoprotein</keyword>
<dbReference type="SUPFAM" id="SSF47384">
    <property type="entry name" value="Homodimeric domain of signal transducing histidine kinase"/>
    <property type="match status" value="1"/>
</dbReference>
<evidence type="ECO:0000256" key="8">
    <source>
        <dbReference type="ARBA" id="ARBA00023012"/>
    </source>
</evidence>
<keyword evidence="4" id="KW-0808">Transferase</keyword>
<comment type="caution">
    <text evidence="11">The sequence shown here is derived from an EMBL/GenBank/DDBJ whole genome shotgun (WGS) entry which is preliminary data.</text>
</comment>
<dbReference type="SUPFAM" id="SSF55785">
    <property type="entry name" value="PYP-like sensor domain (PAS domain)"/>
    <property type="match status" value="2"/>
</dbReference>
<dbReference type="InterPro" id="IPR005467">
    <property type="entry name" value="His_kinase_dom"/>
</dbReference>
<evidence type="ECO:0000256" key="5">
    <source>
        <dbReference type="ARBA" id="ARBA00022741"/>
    </source>
</evidence>
<dbReference type="NCBIfam" id="TIGR00229">
    <property type="entry name" value="sensory_box"/>
    <property type="match status" value="2"/>
</dbReference>
<evidence type="ECO:0000259" key="10">
    <source>
        <dbReference type="PROSITE" id="PS50113"/>
    </source>
</evidence>
<keyword evidence="5" id="KW-0547">Nucleotide-binding</keyword>
<dbReference type="CDD" id="cd16922">
    <property type="entry name" value="HATPase_EvgS-ArcB-TorS-like"/>
    <property type="match status" value="1"/>
</dbReference>
<protein>
    <recommendedName>
        <fullName evidence="2">histidine kinase</fullName>
        <ecNumber evidence="2">2.7.13.3</ecNumber>
    </recommendedName>
</protein>
<evidence type="ECO:0000256" key="6">
    <source>
        <dbReference type="ARBA" id="ARBA00022777"/>
    </source>
</evidence>
<dbReference type="InterPro" id="IPR000700">
    <property type="entry name" value="PAS-assoc_C"/>
</dbReference>
<evidence type="ECO:0000256" key="1">
    <source>
        <dbReference type="ARBA" id="ARBA00000085"/>
    </source>
</evidence>
<evidence type="ECO:0000313" key="12">
    <source>
        <dbReference type="Proteomes" id="UP000621799"/>
    </source>
</evidence>
<dbReference type="SUPFAM" id="SSF55874">
    <property type="entry name" value="ATPase domain of HSP90 chaperone/DNA topoisomerase II/histidine kinase"/>
    <property type="match status" value="1"/>
</dbReference>
<dbReference type="GO" id="GO:0005524">
    <property type="term" value="F:ATP binding"/>
    <property type="evidence" value="ECO:0007669"/>
    <property type="project" value="UniProtKB-KW"/>
</dbReference>
<dbReference type="Pfam" id="PF08448">
    <property type="entry name" value="PAS_4"/>
    <property type="match status" value="1"/>
</dbReference>
<feature type="domain" description="Histidine kinase" evidence="9">
    <location>
        <begin position="337"/>
        <end position="535"/>
    </location>
</feature>
<dbReference type="CDD" id="cd00130">
    <property type="entry name" value="PAS"/>
    <property type="match status" value="2"/>
</dbReference>
<keyword evidence="7" id="KW-0067">ATP-binding</keyword>
<evidence type="ECO:0000256" key="4">
    <source>
        <dbReference type="ARBA" id="ARBA00022679"/>
    </source>
</evidence>
<evidence type="ECO:0000256" key="3">
    <source>
        <dbReference type="ARBA" id="ARBA00022553"/>
    </source>
</evidence>
<keyword evidence="6" id="KW-0418">Kinase</keyword>